<dbReference type="Proteomes" id="UP000568380">
    <property type="component" value="Unassembled WGS sequence"/>
</dbReference>
<dbReference type="PANTHER" id="PTHR44196">
    <property type="entry name" value="DEHYDROGENASE/REDUCTASE SDR FAMILY MEMBER 7B"/>
    <property type="match status" value="1"/>
</dbReference>
<dbReference type="SMART" id="SM00822">
    <property type="entry name" value="PKS_KR"/>
    <property type="match status" value="1"/>
</dbReference>
<dbReference type="AlphaFoldDB" id="A0A7W8EEB7"/>
<dbReference type="EMBL" id="JACHIN010000001">
    <property type="protein sequence ID" value="MBB5076151.1"/>
    <property type="molecule type" value="Genomic_DNA"/>
</dbReference>
<dbReference type="Pfam" id="PF00106">
    <property type="entry name" value="adh_short"/>
    <property type="match status" value="1"/>
</dbReference>
<sequence>MDLRGKVVVVTGASGGVGRAVVRELGVRGATVALIARGTVGLAEASVEVGVAGGEGLVYEADVADHHQVRQAAERIEADLGPIEVWMNVAFSSVFAKFWDIQPEEYERATRVTYLGYVWGTRVALDLMRPRGHGVIVQAGSALTYRGIPLQSAYCGAKHAIKGFTESVRTELLHEKSDIQITMVQLPALNTPQFDWALARLGRHPRPVPPIYQPEVAARAMVHAAEHPRRREYWVGATTAATILAQKFAAGALDRYLARTGVDAQQIAGEPPTGVHNLWKPADDERSYGAHGRFDDRSHRRSLQVWLSRHRGAVALGAAAAAYLGWRALR</sequence>
<keyword evidence="2" id="KW-0560">Oxidoreductase</keyword>
<dbReference type="InterPro" id="IPR036291">
    <property type="entry name" value="NAD(P)-bd_dom_sf"/>
</dbReference>
<dbReference type="GO" id="GO:0016491">
    <property type="term" value="F:oxidoreductase activity"/>
    <property type="evidence" value="ECO:0007669"/>
    <property type="project" value="UniProtKB-KW"/>
</dbReference>
<accession>A0A7W8EEB7</accession>
<dbReference type="SUPFAM" id="SSF51735">
    <property type="entry name" value="NAD(P)-binding Rossmann-fold domains"/>
    <property type="match status" value="1"/>
</dbReference>
<evidence type="ECO:0000259" key="3">
    <source>
        <dbReference type="SMART" id="SM00822"/>
    </source>
</evidence>
<dbReference type="InterPro" id="IPR002347">
    <property type="entry name" value="SDR_fam"/>
</dbReference>
<evidence type="ECO:0000256" key="2">
    <source>
        <dbReference type="ARBA" id="ARBA00023002"/>
    </source>
</evidence>
<comment type="similarity">
    <text evidence="1">Belongs to the short-chain dehydrogenases/reductases (SDR) family.</text>
</comment>
<gene>
    <name evidence="4" type="ORF">HNR40_001597</name>
</gene>
<dbReference type="NCBIfam" id="NF005495">
    <property type="entry name" value="PRK07109.1"/>
    <property type="match status" value="1"/>
</dbReference>
<feature type="domain" description="Ketoreductase" evidence="3">
    <location>
        <begin position="6"/>
        <end position="187"/>
    </location>
</feature>
<organism evidence="4 5">
    <name type="scientific">Nonomuraea endophytica</name>
    <dbReference type="NCBI Taxonomy" id="714136"/>
    <lineage>
        <taxon>Bacteria</taxon>
        <taxon>Bacillati</taxon>
        <taxon>Actinomycetota</taxon>
        <taxon>Actinomycetes</taxon>
        <taxon>Streptosporangiales</taxon>
        <taxon>Streptosporangiaceae</taxon>
        <taxon>Nonomuraea</taxon>
    </lineage>
</organism>
<dbReference type="InterPro" id="IPR057326">
    <property type="entry name" value="KR_dom"/>
</dbReference>
<dbReference type="InterPro" id="IPR020904">
    <property type="entry name" value="Sc_DH/Rdtase_CS"/>
</dbReference>
<comment type="caution">
    <text evidence="4">The sequence shown here is derived from an EMBL/GenBank/DDBJ whole genome shotgun (WGS) entry which is preliminary data.</text>
</comment>
<evidence type="ECO:0000256" key="1">
    <source>
        <dbReference type="ARBA" id="ARBA00006484"/>
    </source>
</evidence>
<dbReference type="GO" id="GO:0016020">
    <property type="term" value="C:membrane"/>
    <property type="evidence" value="ECO:0007669"/>
    <property type="project" value="TreeGrafter"/>
</dbReference>
<evidence type="ECO:0000313" key="4">
    <source>
        <dbReference type="EMBL" id="MBB5076151.1"/>
    </source>
</evidence>
<proteinExistence type="inferred from homology"/>
<dbReference type="PROSITE" id="PS00061">
    <property type="entry name" value="ADH_SHORT"/>
    <property type="match status" value="1"/>
</dbReference>
<reference evidence="4 5" key="1">
    <citation type="submission" date="2020-08" db="EMBL/GenBank/DDBJ databases">
        <title>Genomic Encyclopedia of Type Strains, Phase IV (KMG-IV): sequencing the most valuable type-strain genomes for metagenomic binning, comparative biology and taxonomic classification.</title>
        <authorList>
            <person name="Goeker M."/>
        </authorList>
    </citation>
    <scope>NUCLEOTIDE SEQUENCE [LARGE SCALE GENOMIC DNA]</scope>
    <source>
        <strain evidence="4 5">DSM 45385</strain>
    </source>
</reference>
<dbReference type="RefSeq" id="WP_184959286.1">
    <property type="nucleotide sequence ID" value="NZ_JACHIN010000001.1"/>
</dbReference>
<evidence type="ECO:0000313" key="5">
    <source>
        <dbReference type="Proteomes" id="UP000568380"/>
    </source>
</evidence>
<dbReference type="Gene3D" id="3.40.50.720">
    <property type="entry name" value="NAD(P)-binding Rossmann-like Domain"/>
    <property type="match status" value="1"/>
</dbReference>
<name>A0A7W8EEB7_9ACTN</name>
<dbReference type="PANTHER" id="PTHR44196:SF1">
    <property type="entry name" value="DEHYDROGENASE_REDUCTASE SDR FAMILY MEMBER 7B"/>
    <property type="match status" value="1"/>
</dbReference>
<protein>
    <submittedName>
        <fullName evidence="4">NAD(P)-dependent dehydrogenase (Short-subunit alcohol dehydrogenase family)</fullName>
    </submittedName>
</protein>
<keyword evidence="5" id="KW-1185">Reference proteome</keyword>
<dbReference type="PRINTS" id="PR00081">
    <property type="entry name" value="GDHRDH"/>
</dbReference>